<gene>
    <name evidence="2" type="ORF">HII17_12985</name>
</gene>
<dbReference type="GO" id="GO:0016740">
    <property type="term" value="F:transferase activity"/>
    <property type="evidence" value="ECO:0007669"/>
    <property type="project" value="UniProtKB-KW"/>
</dbReference>
<dbReference type="Gene3D" id="3.30.110.40">
    <property type="entry name" value="TusA-like domain"/>
    <property type="match status" value="1"/>
</dbReference>
<evidence type="ECO:0000313" key="2">
    <source>
        <dbReference type="EMBL" id="NMP32479.1"/>
    </source>
</evidence>
<dbReference type="Proteomes" id="UP000568664">
    <property type="component" value="Unassembled WGS sequence"/>
</dbReference>
<evidence type="ECO:0000313" key="3">
    <source>
        <dbReference type="Proteomes" id="UP000568664"/>
    </source>
</evidence>
<organism evidence="2 3">
    <name type="scientific">Thalassotalea algicola</name>
    <dbReference type="NCBI Taxonomy" id="2716224"/>
    <lineage>
        <taxon>Bacteria</taxon>
        <taxon>Pseudomonadati</taxon>
        <taxon>Pseudomonadota</taxon>
        <taxon>Gammaproteobacteria</taxon>
        <taxon>Alteromonadales</taxon>
        <taxon>Colwelliaceae</taxon>
        <taxon>Thalassotalea</taxon>
    </lineage>
</organism>
<keyword evidence="3" id="KW-1185">Reference proteome</keyword>
<name>A0A7Y0Q6Y6_9GAMM</name>
<dbReference type="Pfam" id="PF01206">
    <property type="entry name" value="TusA"/>
    <property type="match status" value="1"/>
</dbReference>
<evidence type="ECO:0000259" key="1">
    <source>
        <dbReference type="Pfam" id="PF01206"/>
    </source>
</evidence>
<dbReference type="SUPFAM" id="SSF64307">
    <property type="entry name" value="SirA-like"/>
    <property type="match status" value="1"/>
</dbReference>
<dbReference type="RefSeq" id="WP_169075810.1">
    <property type="nucleotide sequence ID" value="NZ_JABBXH010000004.1"/>
</dbReference>
<dbReference type="CDD" id="cd00291">
    <property type="entry name" value="SirA_YedF_YeeD"/>
    <property type="match status" value="1"/>
</dbReference>
<protein>
    <submittedName>
        <fullName evidence="2">Sulfurtransferase TusA family protein</fullName>
    </submittedName>
</protein>
<dbReference type="EMBL" id="JABBXH010000004">
    <property type="protein sequence ID" value="NMP32479.1"/>
    <property type="molecule type" value="Genomic_DNA"/>
</dbReference>
<comment type="caution">
    <text evidence="2">The sequence shown here is derived from an EMBL/GenBank/DDBJ whole genome shotgun (WGS) entry which is preliminary data.</text>
</comment>
<dbReference type="InterPro" id="IPR001455">
    <property type="entry name" value="TusA-like"/>
</dbReference>
<sequence>MVNYQYDATKEACPLPLVKLRVMLKKMKTGESCRLLLKDTGSKSDIPRLLDKLGHSYTSQVGDDSIQEFIITIR</sequence>
<keyword evidence="2" id="KW-0808">Transferase</keyword>
<dbReference type="InterPro" id="IPR036868">
    <property type="entry name" value="TusA-like_sf"/>
</dbReference>
<accession>A0A7Y0Q6Y6</accession>
<proteinExistence type="predicted"/>
<dbReference type="AlphaFoldDB" id="A0A7Y0Q6Y6"/>
<feature type="domain" description="UPF0033" evidence="1">
    <location>
        <begin position="5"/>
        <end position="72"/>
    </location>
</feature>
<reference evidence="2 3" key="1">
    <citation type="submission" date="2020-04" db="EMBL/GenBank/DDBJ databases">
        <title>Thalassotalea sp. M1531, isolated from the surface of marine red alga.</title>
        <authorList>
            <person name="Pang L."/>
            <person name="Lu D.-C."/>
        </authorList>
    </citation>
    <scope>NUCLEOTIDE SEQUENCE [LARGE SCALE GENOMIC DNA]</scope>
    <source>
        <strain evidence="2 3">M1531</strain>
    </source>
</reference>